<protein>
    <recommendedName>
        <fullName evidence="3">RNase H type-1 domain-containing protein</fullName>
    </recommendedName>
</protein>
<accession>A0ABR2R761</accession>
<sequence length="120" mass="12947">MTGCVQTCLILRAFPKTESRRSGLQSCVGCFGNAGADCCLIRTNGEDWIVEVTHIGHGNNGVADRLAQQGRVLSMNLAFFSMVPDDVACLVEKEQLDSSPATVMSFTVEHEVSFDPGGHR</sequence>
<evidence type="ECO:0000313" key="2">
    <source>
        <dbReference type="Proteomes" id="UP001396334"/>
    </source>
</evidence>
<reference evidence="1 2" key="1">
    <citation type="journal article" date="2024" name="G3 (Bethesda)">
        <title>Genome assembly of Hibiscus sabdariffa L. provides insights into metabolisms of medicinal natural products.</title>
        <authorList>
            <person name="Kim T."/>
        </authorList>
    </citation>
    <scope>NUCLEOTIDE SEQUENCE [LARGE SCALE GENOMIC DNA]</scope>
    <source>
        <strain evidence="1">TK-2024</strain>
        <tissue evidence="1">Old leaves</tissue>
    </source>
</reference>
<dbReference type="EMBL" id="JBBPBN010000025">
    <property type="protein sequence ID" value="KAK9008793.1"/>
    <property type="molecule type" value="Genomic_DNA"/>
</dbReference>
<evidence type="ECO:0000313" key="1">
    <source>
        <dbReference type="EMBL" id="KAK9008793.1"/>
    </source>
</evidence>
<evidence type="ECO:0008006" key="3">
    <source>
        <dbReference type="Google" id="ProtNLM"/>
    </source>
</evidence>
<comment type="caution">
    <text evidence="1">The sequence shown here is derived from an EMBL/GenBank/DDBJ whole genome shotgun (WGS) entry which is preliminary data.</text>
</comment>
<gene>
    <name evidence="1" type="ORF">V6N11_080271</name>
</gene>
<keyword evidence="2" id="KW-1185">Reference proteome</keyword>
<organism evidence="1 2">
    <name type="scientific">Hibiscus sabdariffa</name>
    <name type="common">roselle</name>
    <dbReference type="NCBI Taxonomy" id="183260"/>
    <lineage>
        <taxon>Eukaryota</taxon>
        <taxon>Viridiplantae</taxon>
        <taxon>Streptophyta</taxon>
        <taxon>Embryophyta</taxon>
        <taxon>Tracheophyta</taxon>
        <taxon>Spermatophyta</taxon>
        <taxon>Magnoliopsida</taxon>
        <taxon>eudicotyledons</taxon>
        <taxon>Gunneridae</taxon>
        <taxon>Pentapetalae</taxon>
        <taxon>rosids</taxon>
        <taxon>malvids</taxon>
        <taxon>Malvales</taxon>
        <taxon>Malvaceae</taxon>
        <taxon>Malvoideae</taxon>
        <taxon>Hibiscus</taxon>
    </lineage>
</organism>
<name>A0ABR2R761_9ROSI</name>
<dbReference type="Proteomes" id="UP001396334">
    <property type="component" value="Unassembled WGS sequence"/>
</dbReference>
<proteinExistence type="predicted"/>